<keyword evidence="3" id="KW-1185">Reference proteome</keyword>
<sequence length="125" mass="13290">MGPLGNLSFSIHLLPLFLCSSLPLSVTDSWHTFFSSLRVGDHDVLDAVVSHPAARRVEELRVAAVKSADGPSSDKEVAEMEGEFHLSLDGSTQPSETLRVLDLTGCGGFSLSAGTALPQLTTLRL</sequence>
<reference evidence="2" key="2">
    <citation type="submission" date="2015-03" db="UniProtKB">
        <authorList>
            <consortium name="EnsemblPlants"/>
        </authorList>
    </citation>
    <scope>IDENTIFICATION</scope>
</reference>
<organism evidence="2">
    <name type="scientific">Oryza barthii</name>
    <dbReference type="NCBI Taxonomy" id="65489"/>
    <lineage>
        <taxon>Eukaryota</taxon>
        <taxon>Viridiplantae</taxon>
        <taxon>Streptophyta</taxon>
        <taxon>Embryophyta</taxon>
        <taxon>Tracheophyta</taxon>
        <taxon>Spermatophyta</taxon>
        <taxon>Magnoliopsida</taxon>
        <taxon>Liliopsida</taxon>
        <taxon>Poales</taxon>
        <taxon>Poaceae</taxon>
        <taxon>BOP clade</taxon>
        <taxon>Oryzoideae</taxon>
        <taxon>Oryzeae</taxon>
        <taxon>Oryzinae</taxon>
        <taxon>Oryza</taxon>
    </lineage>
</organism>
<dbReference type="PaxDb" id="65489-OBART12G07180.1"/>
<reference evidence="2" key="1">
    <citation type="journal article" date="2009" name="Rice">
        <title>De Novo Next Generation Sequencing of Plant Genomes.</title>
        <authorList>
            <person name="Rounsley S."/>
            <person name="Marri P.R."/>
            <person name="Yu Y."/>
            <person name="He R."/>
            <person name="Sisneros N."/>
            <person name="Goicoechea J.L."/>
            <person name="Lee S.J."/>
            <person name="Angelova A."/>
            <person name="Kudrna D."/>
            <person name="Luo M."/>
            <person name="Affourtit J."/>
            <person name="Desany B."/>
            <person name="Knight J."/>
            <person name="Niazi F."/>
            <person name="Egholm M."/>
            <person name="Wing R.A."/>
        </authorList>
    </citation>
    <scope>NUCLEOTIDE SEQUENCE [LARGE SCALE GENOMIC DNA]</scope>
    <source>
        <strain evidence="2">cv. IRGC 105608</strain>
    </source>
</reference>
<name>A0A0D3HSW6_9ORYZ</name>
<evidence type="ECO:0000313" key="2">
    <source>
        <dbReference type="EnsemblPlants" id="OBART12G07180.1"/>
    </source>
</evidence>
<dbReference type="HOGENOM" id="CLU_1996092_0_0_1"/>
<proteinExistence type="predicted"/>
<feature type="chain" id="PRO_5002263966" evidence="1">
    <location>
        <begin position="30"/>
        <end position="125"/>
    </location>
</feature>
<protein>
    <submittedName>
        <fullName evidence="2">Uncharacterized protein</fullName>
    </submittedName>
</protein>
<dbReference type="EnsemblPlants" id="OBART12G07180.1">
    <property type="protein sequence ID" value="OBART12G07180.1"/>
    <property type="gene ID" value="OBART12G07180"/>
</dbReference>
<keyword evidence="1" id="KW-0732">Signal</keyword>
<dbReference type="AlphaFoldDB" id="A0A0D3HSW6"/>
<accession>A0A0D3HSW6</accession>
<evidence type="ECO:0000313" key="3">
    <source>
        <dbReference type="Proteomes" id="UP000026960"/>
    </source>
</evidence>
<feature type="signal peptide" evidence="1">
    <location>
        <begin position="1"/>
        <end position="29"/>
    </location>
</feature>
<dbReference type="Proteomes" id="UP000026960">
    <property type="component" value="Chromosome 12"/>
</dbReference>
<evidence type="ECO:0000256" key="1">
    <source>
        <dbReference type="SAM" id="SignalP"/>
    </source>
</evidence>
<dbReference type="Gramene" id="OBART12G07180.1">
    <property type="protein sequence ID" value="OBART12G07180.1"/>
    <property type="gene ID" value="OBART12G07180"/>
</dbReference>